<reference evidence="2" key="2">
    <citation type="submission" date="2020-09" db="EMBL/GenBank/DDBJ databases">
        <authorList>
            <person name="Sun Q."/>
            <person name="Ohkuma M."/>
        </authorList>
    </citation>
    <scope>NUCLEOTIDE SEQUENCE</scope>
    <source>
        <strain evidence="2">JCM 4335</strain>
    </source>
</reference>
<reference evidence="2" key="1">
    <citation type="journal article" date="2014" name="Int. J. Syst. Evol. Microbiol.">
        <title>Complete genome sequence of Corynebacterium casei LMG S-19264T (=DSM 44701T), isolated from a smear-ripened cheese.</title>
        <authorList>
            <consortium name="US DOE Joint Genome Institute (JGI-PGF)"/>
            <person name="Walter F."/>
            <person name="Albersmeier A."/>
            <person name="Kalinowski J."/>
            <person name="Ruckert C."/>
        </authorList>
    </citation>
    <scope>NUCLEOTIDE SEQUENCE</scope>
    <source>
        <strain evidence="2">JCM 4335</strain>
    </source>
</reference>
<feature type="signal peptide" evidence="1">
    <location>
        <begin position="1"/>
        <end position="27"/>
    </location>
</feature>
<keyword evidence="1" id="KW-0732">Signal</keyword>
<evidence type="ECO:0008006" key="4">
    <source>
        <dbReference type="Google" id="ProtNLM"/>
    </source>
</evidence>
<name>A0A918AX66_9ACTN</name>
<dbReference type="Proteomes" id="UP000654123">
    <property type="component" value="Unassembled WGS sequence"/>
</dbReference>
<gene>
    <name evidence="2" type="ORF">GCM10010249_12510</name>
</gene>
<dbReference type="AlphaFoldDB" id="A0A918AX66"/>
<proteinExistence type="predicted"/>
<evidence type="ECO:0000313" key="3">
    <source>
        <dbReference type="Proteomes" id="UP000654123"/>
    </source>
</evidence>
<evidence type="ECO:0000313" key="2">
    <source>
        <dbReference type="EMBL" id="GGP95925.1"/>
    </source>
</evidence>
<feature type="chain" id="PRO_5038078267" description="DUF1524 domain-containing protein" evidence="1">
    <location>
        <begin position="28"/>
        <end position="227"/>
    </location>
</feature>
<keyword evidence="3" id="KW-1185">Reference proteome</keyword>
<dbReference type="PANTHER" id="PTHR24094">
    <property type="entry name" value="SECRETED PROTEIN"/>
    <property type="match status" value="1"/>
</dbReference>
<evidence type="ECO:0000256" key="1">
    <source>
        <dbReference type="SAM" id="SignalP"/>
    </source>
</evidence>
<organism evidence="2 3">
    <name type="scientific">Streptomyces roseolilacinus</name>
    <dbReference type="NCBI Taxonomy" id="66904"/>
    <lineage>
        <taxon>Bacteria</taxon>
        <taxon>Bacillati</taxon>
        <taxon>Actinomycetota</taxon>
        <taxon>Actinomycetes</taxon>
        <taxon>Kitasatosporales</taxon>
        <taxon>Streptomycetaceae</taxon>
        <taxon>Streptomyces</taxon>
    </lineage>
</organism>
<dbReference type="RefSeq" id="WP_189530594.1">
    <property type="nucleotide sequence ID" value="NZ_BMSV01000002.1"/>
</dbReference>
<protein>
    <recommendedName>
        <fullName evidence="4">DUF1524 domain-containing protein</fullName>
    </recommendedName>
</protein>
<sequence>MLTSLLRGLLPLVLATAPFLAPASAHAAERVRASEVVLLPDALGRLTVADEVRDGYTPADPTPWNSGLDPDDGCDTRAEVLLAEAVEAPGVGPGCALTGGAWVSYYDGQRVDGPDRLDVVHTVQPAEAWDSGARTWTAARHEAYANDQGAEASLAAVTARSARTRADQDPTHWLPPAQDRYCRYLSEWIGTKLRWDLTVDKAELETLKTFADGPCEETVIVYTPAPA</sequence>
<dbReference type="EMBL" id="BMSV01000002">
    <property type="protein sequence ID" value="GGP95925.1"/>
    <property type="molecule type" value="Genomic_DNA"/>
</dbReference>
<dbReference type="PANTHER" id="PTHR24094:SF15">
    <property type="entry name" value="AMP-DEPENDENT SYNTHETASE_LIGASE DOMAIN-CONTAINING PROTEIN-RELATED"/>
    <property type="match status" value="1"/>
</dbReference>
<comment type="caution">
    <text evidence="2">The sequence shown here is derived from an EMBL/GenBank/DDBJ whole genome shotgun (WGS) entry which is preliminary data.</text>
</comment>
<accession>A0A918AX66</accession>